<evidence type="ECO:0000313" key="2">
    <source>
        <dbReference type="EMBL" id="SKC58808.1"/>
    </source>
</evidence>
<organism evidence="2 3">
    <name type="scientific">Ohtaekwangia koreensis</name>
    <dbReference type="NCBI Taxonomy" id="688867"/>
    <lineage>
        <taxon>Bacteria</taxon>
        <taxon>Pseudomonadati</taxon>
        <taxon>Bacteroidota</taxon>
        <taxon>Cytophagia</taxon>
        <taxon>Cytophagales</taxon>
        <taxon>Fulvivirgaceae</taxon>
        <taxon>Ohtaekwangia</taxon>
    </lineage>
</organism>
<dbReference type="SUPFAM" id="SSF49265">
    <property type="entry name" value="Fibronectin type III"/>
    <property type="match status" value="2"/>
</dbReference>
<reference evidence="2 3" key="1">
    <citation type="submission" date="2017-02" db="EMBL/GenBank/DDBJ databases">
        <authorList>
            <person name="Peterson S.W."/>
        </authorList>
    </citation>
    <scope>NUCLEOTIDE SEQUENCE [LARGE SCALE GENOMIC DNA]</scope>
    <source>
        <strain evidence="2 3">DSM 25262</strain>
    </source>
</reference>
<dbReference type="PROSITE" id="PS50853">
    <property type="entry name" value="FN3"/>
    <property type="match status" value="1"/>
</dbReference>
<evidence type="ECO:0000259" key="1">
    <source>
        <dbReference type="PROSITE" id="PS50853"/>
    </source>
</evidence>
<sequence>MRYVIAIIFCVIASWAVQAQDTLKIRVRANIKTDMIQLRWAVNSPIAWKQSNRHGFRVERYTVVRNNVVLPVPERVVLTPQPLKPQPLNNWQTLATANNYAAVIAQALYGEEFQLSDADSKGVSRLIALAQELEQRYLVSMYAADLCYPAALLAGWGLDDKTVKPDERYLYRVISAIPEKMLKVEMGSAYVSLNEYTKLPQPQELTAIFGDKSVLLAWNYGLLSDLYNSYYIEKSNDGKAFKRITDIPLTNMNSKDNVSVQRMFYTDSFANNTSTVYYRLVGVTAFSEEGPASEVVKGQGKNRLMYVPHINRAVPDATGKLEVEWEFDERGNNLLKGFELKRADNANGPFKPVLKNIAADKRKITYDSLQASNYFVIAAIPREGEPVESFPVLIQPSDTVPPAIPIGLKGVVDSLGVVRLSWTANKEKDILGYRIYRAQTAGEELIPLNDVAVRTNSFIDTVEVRNLNTTIHYAVTALDGRYNQSDKSPAIALEKPELVPPSTPVITNYKATAKGIVLTWVTGGEENIGTLRLYRQERGTTENTLVKTFSDVTITQHIDSTVRSNAYYKYTLTVVTKRGLSSAPSPEVTIQAAVTAVRKGEFTSFTARLNRKNKRVDLMWKHDIKDLKQLEIYRSELDKTPSLWKVVKGFETQVYDDSAQPEVQYEYLIRAVLENGKSGATAKAILKR</sequence>
<protein>
    <recommendedName>
        <fullName evidence="1">Fibronectin type-III domain-containing protein</fullName>
    </recommendedName>
</protein>
<dbReference type="RefSeq" id="WP_079686347.1">
    <property type="nucleotide sequence ID" value="NZ_FUZU01000001.1"/>
</dbReference>
<dbReference type="InterPro" id="IPR036116">
    <property type="entry name" value="FN3_sf"/>
</dbReference>
<dbReference type="Gene3D" id="2.60.40.10">
    <property type="entry name" value="Immunoglobulins"/>
    <property type="match status" value="4"/>
</dbReference>
<dbReference type="Proteomes" id="UP000190961">
    <property type="component" value="Unassembled WGS sequence"/>
</dbReference>
<dbReference type="AlphaFoldDB" id="A0A1T5K5S2"/>
<dbReference type="STRING" id="688867.SAMN05660236_1833"/>
<dbReference type="OrthoDB" id="9803616at2"/>
<name>A0A1T5K5S2_9BACT</name>
<proteinExistence type="predicted"/>
<dbReference type="InterPro" id="IPR003961">
    <property type="entry name" value="FN3_dom"/>
</dbReference>
<gene>
    <name evidence="2" type="ORF">SAMN05660236_1833</name>
</gene>
<evidence type="ECO:0000313" key="3">
    <source>
        <dbReference type="Proteomes" id="UP000190961"/>
    </source>
</evidence>
<feature type="domain" description="Fibronectin type-III" evidence="1">
    <location>
        <begin position="500"/>
        <end position="595"/>
    </location>
</feature>
<keyword evidence="3" id="KW-1185">Reference proteome</keyword>
<dbReference type="InterPro" id="IPR013783">
    <property type="entry name" value="Ig-like_fold"/>
</dbReference>
<dbReference type="EMBL" id="FUZU01000001">
    <property type="protein sequence ID" value="SKC58808.1"/>
    <property type="molecule type" value="Genomic_DNA"/>
</dbReference>
<accession>A0A1T5K5S2</accession>